<dbReference type="InterPro" id="IPR016032">
    <property type="entry name" value="Sig_transdc_resp-reg_C-effctor"/>
</dbReference>
<dbReference type="CDD" id="cd06170">
    <property type="entry name" value="LuxR_C_like"/>
    <property type="match status" value="1"/>
</dbReference>
<dbReference type="SMART" id="SM00448">
    <property type="entry name" value="REC"/>
    <property type="match status" value="1"/>
</dbReference>
<evidence type="ECO:0000313" key="6">
    <source>
        <dbReference type="Proteomes" id="UP001303946"/>
    </source>
</evidence>
<dbReference type="SUPFAM" id="SSF52172">
    <property type="entry name" value="CheY-like"/>
    <property type="match status" value="1"/>
</dbReference>
<evidence type="ECO:0000256" key="2">
    <source>
        <dbReference type="PROSITE-ProRule" id="PRU00169"/>
    </source>
</evidence>
<dbReference type="RefSeq" id="WP_316702994.1">
    <property type="nucleotide sequence ID" value="NZ_CP136336.1"/>
</dbReference>
<proteinExistence type="predicted"/>
<evidence type="ECO:0000259" key="3">
    <source>
        <dbReference type="PROSITE" id="PS50043"/>
    </source>
</evidence>
<dbReference type="SUPFAM" id="SSF46894">
    <property type="entry name" value="C-terminal effector domain of the bipartite response regulators"/>
    <property type="match status" value="1"/>
</dbReference>
<dbReference type="PROSITE" id="PS50110">
    <property type="entry name" value="RESPONSE_REGULATORY"/>
    <property type="match status" value="1"/>
</dbReference>
<organism evidence="5 6">
    <name type="scientific">Piscinibacter gummiphilus</name>
    <dbReference type="NCBI Taxonomy" id="946333"/>
    <lineage>
        <taxon>Bacteria</taxon>
        <taxon>Pseudomonadati</taxon>
        <taxon>Pseudomonadota</taxon>
        <taxon>Betaproteobacteria</taxon>
        <taxon>Burkholderiales</taxon>
        <taxon>Sphaerotilaceae</taxon>
        <taxon>Piscinibacter</taxon>
    </lineage>
</organism>
<dbReference type="Gene3D" id="3.40.50.2300">
    <property type="match status" value="1"/>
</dbReference>
<evidence type="ECO:0000256" key="1">
    <source>
        <dbReference type="ARBA" id="ARBA00023125"/>
    </source>
</evidence>
<gene>
    <name evidence="5" type="ORF">RXV79_08525</name>
</gene>
<sequence length="255" mass="27901">MPRGGKLHRIAGRDASACMKQGPVRLVVADRHPVIREGVAACLSPHWNIELVGMADDAGALDRQLQALHPDVVLLDVLVGVGNRVAYVQDLATRHPRVALLMFIAFADMELVHELLMAGVRGCVLKQDSAHELFSAVMLASRGSIFLSKALRARSPVAPAAKPCLTFRQSQVLTALALGWSSKRISVMLRISNRTVEKHYEDLRKRLRIASRGELIKFAVENLHWPRVGGSFRDAYGLHECGTGASNAVTPPVLR</sequence>
<dbReference type="PROSITE" id="PS50043">
    <property type="entry name" value="HTH_LUXR_2"/>
    <property type="match status" value="1"/>
</dbReference>
<evidence type="ECO:0000313" key="5">
    <source>
        <dbReference type="EMBL" id="WOB10096.1"/>
    </source>
</evidence>
<dbReference type="PANTHER" id="PTHR45566:SF2">
    <property type="entry name" value="NARL SUBFAMILY"/>
    <property type="match status" value="1"/>
</dbReference>
<dbReference type="InterPro" id="IPR001789">
    <property type="entry name" value="Sig_transdc_resp-reg_receiver"/>
</dbReference>
<feature type="modified residue" description="4-aspartylphosphate" evidence="2">
    <location>
        <position position="76"/>
    </location>
</feature>
<keyword evidence="1" id="KW-0238">DNA-binding</keyword>
<dbReference type="Proteomes" id="UP001303946">
    <property type="component" value="Chromosome"/>
</dbReference>
<name>A0ABZ0CYT2_9BURK</name>
<reference evidence="5 6" key="1">
    <citation type="submission" date="2023-10" db="EMBL/GenBank/DDBJ databases">
        <title>Bacteria for the degradation of biodegradable plastic PBAT(Polybutylene adipate terephthalate).</title>
        <authorList>
            <person name="Weon H.-Y."/>
            <person name="Yeon J."/>
        </authorList>
    </citation>
    <scope>NUCLEOTIDE SEQUENCE [LARGE SCALE GENOMIC DNA]</scope>
    <source>
        <strain evidence="5 6">SBD 7-3</strain>
    </source>
</reference>
<feature type="domain" description="HTH luxR-type" evidence="3">
    <location>
        <begin position="158"/>
        <end position="223"/>
    </location>
</feature>
<dbReference type="PRINTS" id="PR00038">
    <property type="entry name" value="HTHLUXR"/>
</dbReference>
<dbReference type="InterPro" id="IPR051015">
    <property type="entry name" value="EvgA-like"/>
</dbReference>
<dbReference type="InterPro" id="IPR011006">
    <property type="entry name" value="CheY-like_superfamily"/>
</dbReference>
<keyword evidence="2" id="KW-0597">Phosphoprotein</keyword>
<evidence type="ECO:0000259" key="4">
    <source>
        <dbReference type="PROSITE" id="PS50110"/>
    </source>
</evidence>
<accession>A0ABZ0CYT2</accession>
<dbReference type="Pfam" id="PF00196">
    <property type="entry name" value="GerE"/>
    <property type="match status" value="1"/>
</dbReference>
<protein>
    <submittedName>
        <fullName evidence="5">Response regulator transcription factor</fullName>
    </submittedName>
</protein>
<feature type="domain" description="Response regulatory" evidence="4">
    <location>
        <begin position="25"/>
        <end position="141"/>
    </location>
</feature>
<dbReference type="PANTHER" id="PTHR45566">
    <property type="entry name" value="HTH-TYPE TRANSCRIPTIONAL REGULATOR YHJB-RELATED"/>
    <property type="match status" value="1"/>
</dbReference>
<keyword evidence="6" id="KW-1185">Reference proteome</keyword>
<dbReference type="InterPro" id="IPR000792">
    <property type="entry name" value="Tscrpt_reg_LuxR_C"/>
</dbReference>
<dbReference type="SMART" id="SM00421">
    <property type="entry name" value="HTH_LUXR"/>
    <property type="match status" value="1"/>
</dbReference>
<dbReference type="EMBL" id="CP136336">
    <property type="protein sequence ID" value="WOB10096.1"/>
    <property type="molecule type" value="Genomic_DNA"/>
</dbReference>
<dbReference type="Pfam" id="PF00072">
    <property type="entry name" value="Response_reg"/>
    <property type="match status" value="1"/>
</dbReference>